<evidence type="ECO:0000313" key="2">
    <source>
        <dbReference type="Proteomes" id="UP000297245"/>
    </source>
</evidence>
<dbReference type="Proteomes" id="UP000297245">
    <property type="component" value="Unassembled WGS sequence"/>
</dbReference>
<evidence type="ECO:0008006" key="3">
    <source>
        <dbReference type="Google" id="ProtNLM"/>
    </source>
</evidence>
<keyword evidence="2" id="KW-1185">Reference proteome</keyword>
<reference evidence="1 2" key="1">
    <citation type="journal article" date="2019" name="Nat. Ecol. Evol.">
        <title>Megaphylogeny resolves global patterns of mushroom evolution.</title>
        <authorList>
            <person name="Varga T."/>
            <person name="Krizsan K."/>
            <person name="Foldi C."/>
            <person name="Dima B."/>
            <person name="Sanchez-Garcia M."/>
            <person name="Sanchez-Ramirez S."/>
            <person name="Szollosi G.J."/>
            <person name="Szarkandi J.G."/>
            <person name="Papp V."/>
            <person name="Albert L."/>
            <person name="Andreopoulos W."/>
            <person name="Angelini C."/>
            <person name="Antonin V."/>
            <person name="Barry K.W."/>
            <person name="Bougher N.L."/>
            <person name="Buchanan P."/>
            <person name="Buyck B."/>
            <person name="Bense V."/>
            <person name="Catcheside P."/>
            <person name="Chovatia M."/>
            <person name="Cooper J."/>
            <person name="Damon W."/>
            <person name="Desjardin D."/>
            <person name="Finy P."/>
            <person name="Geml J."/>
            <person name="Haridas S."/>
            <person name="Hughes K."/>
            <person name="Justo A."/>
            <person name="Karasinski D."/>
            <person name="Kautmanova I."/>
            <person name="Kiss B."/>
            <person name="Kocsube S."/>
            <person name="Kotiranta H."/>
            <person name="LaButti K.M."/>
            <person name="Lechner B.E."/>
            <person name="Liimatainen K."/>
            <person name="Lipzen A."/>
            <person name="Lukacs Z."/>
            <person name="Mihaltcheva S."/>
            <person name="Morgado L.N."/>
            <person name="Niskanen T."/>
            <person name="Noordeloos M.E."/>
            <person name="Ohm R.A."/>
            <person name="Ortiz-Santana B."/>
            <person name="Ovrebo C."/>
            <person name="Racz N."/>
            <person name="Riley R."/>
            <person name="Savchenko A."/>
            <person name="Shiryaev A."/>
            <person name="Soop K."/>
            <person name="Spirin V."/>
            <person name="Szebenyi C."/>
            <person name="Tomsovsky M."/>
            <person name="Tulloss R.E."/>
            <person name="Uehling J."/>
            <person name="Grigoriev I.V."/>
            <person name="Vagvolgyi C."/>
            <person name="Papp T."/>
            <person name="Martin F.M."/>
            <person name="Miettinen O."/>
            <person name="Hibbett D.S."/>
            <person name="Nagy L.G."/>
        </authorList>
    </citation>
    <scope>NUCLEOTIDE SEQUENCE [LARGE SCALE GENOMIC DNA]</scope>
    <source>
        <strain evidence="1 2">CBS 962.96</strain>
    </source>
</reference>
<protein>
    <recommendedName>
        <fullName evidence="3">DUF659 domain-containing protein</fullName>
    </recommendedName>
</protein>
<organism evidence="1 2">
    <name type="scientific">Dendrothele bispora (strain CBS 962.96)</name>
    <dbReference type="NCBI Taxonomy" id="1314807"/>
    <lineage>
        <taxon>Eukaryota</taxon>
        <taxon>Fungi</taxon>
        <taxon>Dikarya</taxon>
        <taxon>Basidiomycota</taxon>
        <taxon>Agaricomycotina</taxon>
        <taxon>Agaricomycetes</taxon>
        <taxon>Agaricomycetidae</taxon>
        <taxon>Agaricales</taxon>
        <taxon>Agaricales incertae sedis</taxon>
        <taxon>Dendrothele</taxon>
    </lineage>
</organism>
<dbReference type="OrthoDB" id="3051252at2759"/>
<sequence length="272" mass="30788">MHEFSPGILPEWSHQIWSRSRLESSQNGGSKKGRVLLGKRHPWLIVLSCWAHQFQLTLGDYFKVYEFGAKRAEEATFLIGWLNNHGKVRKIFDAAQEQITKDQLQLVVMQSRSAIIAAQVGAAKGEEAERLQAEAEQACNLIADGRERRYSFWSGLELVISDIKPICYGTNINQKDSTQPDQVLLSIAGIYLHFAAHLEPELSVEMLYRRMNLHPNNEDSVDVRKEKEKQVQGAVYKYMATTGPFEDFAMHKEQFRETMGSDPTAASVAGNC</sequence>
<name>A0A4S8MB55_DENBC</name>
<evidence type="ECO:0000313" key="1">
    <source>
        <dbReference type="EMBL" id="THU99173.1"/>
    </source>
</evidence>
<accession>A0A4S8MB55</accession>
<gene>
    <name evidence="1" type="ORF">K435DRAFT_855988</name>
</gene>
<proteinExistence type="predicted"/>
<dbReference type="AlphaFoldDB" id="A0A4S8MB55"/>
<dbReference type="EMBL" id="ML179124">
    <property type="protein sequence ID" value="THU99173.1"/>
    <property type="molecule type" value="Genomic_DNA"/>
</dbReference>